<dbReference type="HOGENOM" id="CLU_1636143_0_0_1"/>
<dbReference type="AlphaFoldDB" id="R9P483"/>
<gene>
    <name evidence="1" type="ORF">PHSY_000438</name>
</gene>
<reference evidence="2" key="1">
    <citation type="journal article" date="2013" name="Genome Announc.">
        <title>Draft genome sequence of the basidiomycetous yeast-like fungus Pseudozyma hubeiensis SY62, which produces an abundant amount of the biosurfactant mannosylerythritol lipids.</title>
        <authorList>
            <person name="Konishi M."/>
            <person name="Hatada Y."/>
            <person name="Horiuchi J."/>
        </authorList>
    </citation>
    <scope>NUCLEOTIDE SEQUENCE [LARGE SCALE GENOMIC DNA]</scope>
    <source>
        <strain evidence="2">SY62</strain>
    </source>
</reference>
<dbReference type="RefSeq" id="XP_012186467.1">
    <property type="nucleotide sequence ID" value="XM_012331077.1"/>
</dbReference>
<evidence type="ECO:0000313" key="1">
    <source>
        <dbReference type="EMBL" id="GAC92880.1"/>
    </source>
</evidence>
<evidence type="ECO:0000313" key="2">
    <source>
        <dbReference type="Proteomes" id="UP000014071"/>
    </source>
</evidence>
<dbReference type="GeneID" id="24105746"/>
<accession>R9P483</accession>
<proteinExistence type="predicted"/>
<dbReference type="EMBL" id="DF238770">
    <property type="protein sequence ID" value="GAC92880.1"/>
    <property type="molecule type" value="Genomic_DNA"/>
</dbReference>
<keyword evidence="2" id="KW-1185">Reference proteome</keyword>
<sequence length="162" mass="18247">MASSRKSHTVSGQVKDMNATAVDKKIATSSATSFLVFGRSPCCANYLRFPFTLPLIRFYDPGAHVLAVRLEITYKDTPFPFAITPFPFSLLQPSPQVKPERMYSPSIVFYLSLDYWLVVCHTPRSACSTLKSYIGVRFDQDADMLSVFYVSSPDLIHGSFRR</sequence>
<protein>
    <submittedName>
        <fullName evidence="1">Cytoplasm protein</fullName>
    </submittedName>
</protein>
<dbReference type="Proteomes" id="UP000014071">
    <property type="component" value="Unassembled WGS sequence"/>
</dbReference>
<organism evidence="1 2">
    <name type="scientific">Pseudozyma hubeiensis (strain SY62)</name>
    <name type="common">Yeast</name>
    <dbReference type="NCBI Taxonomy" id="1305764"/>
    <lineage>
        <taxon>Eukaryota</taxon>
        <taxon>Fungi</taxon>
        <taxon>Dikarya</taxon>
        <taxon>Basidiomycota</taxon>
        <taxon>Ustilaginomycotina</taxon>
        <taxon>Ustilaginomycetes</taxon>
        <taxon>Ustilaginales</taxon>
        <taxon>Ustilaginaceae</taxon>
        <taxon>Pseudozyma</taxon>
    </lineage>
</organism>
<name>R9P483_PSEHS</name>